<keyword evidence="2" id="KW-1015">Disulfide bond</keyword>
<dbReference type="GO" id="GO:0006032">
    <property type="term" value="P:chitin catabolic process"/>
    <property type="evidence" value="ECO:0007669"/>
    <property type="project" value="InterPro"/>
</dbReference>
<feature type="domain" description="Glycoside hydrolase family 19 catalytic" evidence="3">
    <location>
        <begin position="112"/>
        <end position="222"/>
    </location>
</feature>
<dbReference type="Gene3D" id="3.30.20.10">
    <property type="entry name" value="Endochitinase, domain 2"/>
    <property type="match status" value="1"/>
</dbReference>
<gene>
    <name evidence="4" type="ORF">GPM918_LOCUS10164</name>
    <name evidence="5" type="ORF">SRO942_LOCUS10165</name>
</gene>
<name>A0A814BPM6_9BILA</name>
<dbReference type="PANTHER" id="PTHR22595">
    <property type="entry name" value="CHITINASE-RELATED"/>
    <property type="match status" value="1"/>
</dbReference>
<dbReference type="Proteomes" id="UP000663829">
    <property type="component" value="Unassembled WGS sequence"/>
</dbReference>
<dbReference type="EMBL" id="CAJNOQ010001974">
    <property type="protein sequence ID" value="CAF0930690.1"/>
    <property type="molecule type" value="Genomic_DNA"/>
</dbReference>
<dbReference type="Proteomes" id="UP000681722">
    <property type="component" value="Unassembled WGS sequence"/>
</dbReference>
<evidence type="ECO:0000313" key="4">
    <source>
        <dbReference type="EMBL" id="CAF0930690.1"/>
    </source>
</evidence>
<dbReference type="GO" id="GO:0004568">
    <property type="term" value="F:chitinase activity"/>
    <property type="evidence" value="ECO:0007669"/>
    <property type="project" value="InterPro"/>
</dbReference>
<keyword evidence="6" id="KW-1185">Reference proteome</keyword>
<dbReference type="CDD" id="cd00325">
    <property type="entry name" value="chitinase_GH19"/>
    <property type="match status" value="1"/>
</dbReference>
<dbReference type="GO" id="GO:0006952">
    <property type="term" value="P:defense response"/>
    <property type="evidence" value="ECO:0007669"/>
    <property type="project" value="UniProtKB-KW"/>
</dbReference>
<evidence type="ECO:0000256" key="2">
    <source>
        <dbReference type="ARBA" id="ARBA00023157"/>
    </source>
</evidence>
<dbReference type="AlphaFoldDB" id="A0A814BPM6"/>
<dbReference type="GO" id="GO:0016998">
    <property type="term" value="P:cell wall macromolecule catabolic process"/>
    <property type="evidence" value="ECO:0007669"/>
    <property type="project" value="InterPro"/>
</dbReference>
<protein>
    <recommendedName>
        <fullName evidence="3">Glycoside hydrolase family 19 catalytic domain-containing protein</fullName>
    </recommendedName>
</protein>
<dbReference type="InterPro" id="IPR023346">
    <property type="entry name" value="Lysozyme-like_dom_sf"/>
</dbReference>
<evidence type="ECO:0000313" key="6">
    <source>
        <dbReference type="Proteomes" id="UP000663829"/>
    </source>
</evidence>
<keyword evidence="1" id="KW-0611">Plant defense</keyword>
<evidence type="ECO:0000256" key="1">
    <source>
        <dbReference type="ARBA" id="ARBA00022821"/>
    </source>
</evidence>
<accession>A0A814BPM6</accession>
<dbReference type="EMBL" id="CAJOBC010001974">
    <property type="protein sequence ID" value="CAF3708657.1"/>
    <property type="molecule type" value="Genomic_DNA"/>
</dbReference>
<dbReference type="OrthoDB" id="5985073at2759"/>
<sequence>MAVQGEGSLNGQYQGQATCYNIGGAYTACGTLQNDNQFLVSLNAPQFDSYTPNGNPNRNSLYGKTTNMFVIRPFSSSVFDQGVFNCIFGGYLSSARLSSLWNALLAAAKQLGWTPANTVEFVAFLAHVAHETNYLQVYRENCQQYSACNNYQTSWCSVQATPGQQYYGRGWLQLSYPCNYNNAGTALGLPLLNNPDLVAQSDETASATGIWYWTANGVNVPASKGNFGATTNIINPYECTGHPGQAMQSSRVQTYQAAMNCAGLSTQGANLYC</sequence>
<organism evidence="4 6">
    <name type="scientific">Didymodactylos carnosus</name>
    <dbReference type="NCBI Taxonomy" id="1234261"/>
    <lineage>
        <taxon>Eukaryota</taxon>
        <taxon>Metazoa</taxon>
        <taxon>Spiralia</taxon>
        <taxon>Gnathifera</taxon>
        <taxon>Rotifera</taxon>
        <taxon>Eurotatoria</taxon>
        <taxon>Bdelloidea</taxon>
        <taxon>Philodinida</taxon>
        <taxon>Philodinidae</taxon>
        <taxon>Didymodactylos</taxon>
    </lineage>
</organism>
<proteinExistence type="predicted"/>
<reference evidence="4" key="1">
    <citation type="submission" date="2021-02" db="EMBL/GenBank/DDBJ databases">
        <authorList>
            <person name="Nowell W R."/>
        </authorList>
    </citation>
    <scope>NUCLEOTIDE SEQUENCE</scope>
</reference>
<dbReference type="Pfam" id="PF00182">
    <property type="entry name" value="Glyco_hydro_19"/>
    <property type="match status" value="1"/>
</dbReference>
<dbReference type="PANTHER" id="PTHR22595:SF79">
    <property type="entry name" value="CHITINASE 12"/>
    <property type="match status" value="1"/>
</dbReference>
<evidence type="ECO:0000259" key="3">
    <source>
        <dbReference type="Pfam" id="PF00182"/>
    </source>
</evidence>
<dbReference type="Gene3D" id="1.10.530.10">
    <property type="match status" value="1"/>
</dbReference>
<comment type="caution">
    <text evidence="4">The sequence shown here is derived from an EMBL/GenBank/DDBJ whole genome shotgun (WGS) entry which is preliminary data.</text>
</comment>
<evidence type="ECO:0000313" key="5">
    <source>
        <dbReference type="EMBL" id="CAF3708657.1"/>
    </source>
</evidence>
<dbReference type="InterPro" id="IPR000726">
    <property type="entry name" value="Glyco_hydro_19_cat"/>
</dbReference>
<dbReference type="SUPFAM" id="SSF53955">
    <property type="entry name" value="Lysozyme-like"/>
    <property type="match status" value="1"/>
</dbReference>